<dbReference type="CDD" id="cd06587">
    <property type="entry name" value="VOC"/>
    <property type="match status" value="1"/>
</dbReference>
<dbReference type="PROSITE" id="PS51819">
    <property type="entry name" value="VOC"/>
    <property type="match status" value="1"/>
</dbReference>
<keyword evidence="1" id="KW-0479">Metal-binding</keyword>
<dbReference type="PANTHER" id="PTHR43048:SF3">
    <property type="entry name" value="METHYLMALONYL-COA EPIMERASE, MITOCHONDRIAL"/>
    <property type="match status" value="1"/>
</dbReference>
<evidence type="ECO:0000259" key="2">
    <source>
        <dbReference type="PROSITE" id="PS51819"/>
    </source>
</evidence>
<dbReference type="Gene3D" id="3.10.180.10">
    <property type="entry name" value="2,3-Dihydroxybiphenyl 1,2-Dioxygenase, domain 1"/>
    <property type="match status" value="1"/>
</dbReference>
<evidence type="ECO:0000313" key="3">
    <source>
        <dbReference type="EMBL" id="MDU0808716.1"/>
    </source>
</evidence>
<keyword evidence="4" id="KW-1185">Reference proteome</keyword>
<name>A0ABU3TS62_9BACT</name>
<dbReference type="Pfam" id="PF00903">
    <property type="entry name" value="Glyoxalase"/>
    <property type="match status" value="1"/>
</dbReference>
<protein>
    <submittedName>
        <fullName evidence="3">VOC family protein</fullName>
    </submittedName>
</protein>
<dbReference type="EMBL" id="JAVNWW010000002">
    <property type="protein sequence ID" value="MDU0808716.1"/>
    <property type="molecule type" value="Genomic_DNA"/>
</dbReference>
<organism evidence="3 4">
    <name type="scientific">Aquirufa regiilacus</name>
    <dbReference type="NCBI Taxonomy" id="3024868"/>
    <lineage>
        <taxon>Bacteria</taxon>
        <taxon>Pseudomonadati</taxon>
        <taxon>Bacteroidota</taxon>
        <taxon>Cytophagia</taxon>
        <taxon>Cytophagales</taxon>
        <taxon>Flectobacillaceae</taxon>
        <taxon>Aquirufa</taxon>
    </lineage>
</organism>
<dbReference type="PANTHER" id="PTHR43048">
    <property type="entry name" value="METHYLMALONYL-COA EPIMERASE"/>
    <property type="match status" value="1"/>
</dbReference>
<gene>
    <name evidence="3" type="ORF">PQG45_06695</name>
</gene>
<dbReference type="InterPro" id="IPR004360">
    <property type="entry name" value="Glyas_Fos-R_dOase_dom"/>
</dbReference>
<dbReference type="RefSeq" id="WP_315574762.1">
    <property type="nucleotide sequence ID" value="NZ_JARDXH010000001.1"/>
</dbReference>
<dbReference type="InterPro" id="IPR029068">
    <property type="entry name" value="Glyas_Bleomycin-R_OHBP_Dase"/>
</dbReference>
<dbReference type="SUPFAM" id="SSF54593">
    <property type="entry name" value="Glyoxalase/Bleomycin resistance protein/Dihydroxybiphenyl dioxygenase"/>
    <property type="match status" value="1"/>
</dbReference>
<accession>A0ABU3TS62</accession>
<comment type="caution">
    <text evidence="3">The sequence shown here is derived from an EMBL/GenBank/DDBJ whole genome shotgun (WGS) entry which is preliminary data.</text>
</comment>
<dbReference type="Proteomes" id="UP001249959">
    <property type="component" value="Unassembled WGS sequence"/>
</dbReference>
<proteinExistence type="predicted"/>
<reference evidence="3 4" key="1">
    <citation type="submission" date="2023-09" db="EMBL/GenBank/DDBJ databases">
        <title>Aquirufa genomes.</title>
        <authorList>
            <person name="Pitt A."/>
        </authorList>
    </citation>
    <scope>NUCLEOTIDE SEQUENCE [LARGE SCALE GENOMIC DNA]</scope>
    <source>
        <strain evidence="3 4">LEOWEIH-7C</strain>
    </source>
</reference>
<evidence type="ECO:0000313" key="4">
    <source>
        <dbReference type="Proteomes" id="UP001249959"/>
    </source>
</evidence>
<dbReference type="InterPro" id="IPR037523">
    <property type="entry name" value="VOC_core"/>
</dbReference>
<dbReference type="InterPro" id="IPR051785">
    <property type="entry name" value="MMCE/EMCE_epimerase"/>
</dbReference>
<sequence length="139" mass="15943">MEMKIDFIHRIQHIGIPAHDLEVSIPFYERLGFENVMEAPFEFDGGYGTCVMMKNHEVIVELYQMPAKQLAEIKSRSNGHVDHFAIDVADVDHAFETLKKAGFEILESTPTLLQFWKNGTRFFNVKGPSGEIIEFNQIL</sequence>
<feature type="domain" description="VOC" evidence="2">
    <location>
        <begin position="10"/>
        <end position="138"/>
    </location>
</feature>
<evidence type="ECO:0000256" key="1">
    <source>
        <dbReference type="ARBA" id="ARBA00022723"/>
    </source>
</evidence>